<reference evidence="10" key="1">
    <citation type="submission" date="2021-02" db="EMBL/GenBank/DDBJ databases">
        <title>Genome-Resolved Metagenomics of a Microbial Community Performing Photosynthetic Biological Nutrient Removal.</title>
        <authorList>
            <person name="Mcdaniel E.A."/>
        </authorList>
    </citation>
    <scope>NUCLEOTIDE SEQUENCE</scope>
    <source>
        <strain evidence="10">UWPOB_OBS1</strain>
    </source>
</reference>
<dbReference type="PANTHER" id="PTHR10617:SF107">
    <property type="entry name" value="ELECTRON TRANSFER FLAVOPROTEIN-UBIQUINONE OXIDOREDUCTASE, MITOCHONDRIAL"/>
    <property type="match status" value="1"/>
</dbReference>
<keyword evidence="8" id="KW-0813">Transport</keyword>
<dbReference type="InterPro" id="IPR017896">
    <property type="entry name" value="4Fe4S_Fe-S-bd"/>
</dbReference>
<evidence type="ECO:0000256" key="6">
    <source>
        <dbReference type="ARBA" id="ARBA00023004"/>
    </source>
</evidence>
<dbReference type="PANTHER" id="PTHR10617">
    <property type="entry name" value="ELECTRON TRANSFER FLAVOPROTEIN-UBIQUINONE OXIDOREDUCTASE"/>
    <property type="match status" value="1"/>
</dbReference>
<organism evidence="10 11">
    <name type="scientific">Candidatus Obscuribacter phosphatis</name>
    <dbReference type="NCBI Taxonomy" id="1906157"/>
    <lineage>
        <taxon>Bacteria</taxon>
        <taxon>Bacillati</taxon>
        <taxon>Candidatus Melainabacteria</taxon>
        <taxon>Candidatus Obscuribacterales</taxon>
        <taxon>Candidatus Obscuribacteraceae</taxon>
        <taxon>Candidatus Obscuribacter</taxon>
    </lineage>
</organism>
<keyword evidence="2 8" id="KW-0285">Flavoprotein</keyword>
<proteinExistence type="predicted"/>
<evidence type="ECO:0000256" key="7">
    <source>
        <dbReference type="ARBA" id="ARBA00023014"/>
    </source>
</evidence>
<keyword evidence="3 8" id="KW-0479">Metal-binding</keyword>
<comment type="catalytic activity">
    <reaction evidence="8">
        <text>a ubiquinone + reduced [electron-transfer flavoprotein] = a ubiquinol + oxidized [electron-transfer flavoprotein] + H(+)</text>
        <dbReference type="Rhea" id="RHEA:24052"/>
        <dbReference type="Rhea" id="RHEA-COMP:9565"/>
        <dbReference type="Rhea" id="RHEA-COMP:9566"/>
        <dbReference type="Rhea" id="RHEA-COMP:10685"/>
        <dbReference type="Rhea" id="RHEA-COMP:10686"/>
        <dbReference type="ChEBI" id="CHEBI:15378"/>
        <dbReference type="ChEBI" id="CHEBI:16389"/>
        <dbReference type="ChEBI" id="CHEBI:17976"/>
        <dbReference type="ChEBI" id="CHEBI:57692"/>
        <dbReference type="ChEBI" id="CHEBI:58307"/>
        <dbReference type="EC" id="1.5.5.1"/>
    </reaction>
</comment>
<dbReference type="EMBL" id="JAFLCK010000017">
    <property type="protein sequence ID" value="MBN8661165.1"/>
    <property type="molecule type" value="Genomic_DNA"/>
</dbReference>
<dbReference type="GO" id="GO:0004174">
    <property type="term" value="F:electron-transferring-flavoprotein dehydrogenase activity"/>
    <property type="evidence" value="ECO:0007669"/>
    <property type="project" value="UniProtKB-UniRule"/>
</dbReference>
<dbReference type="GO" id="GO:0051539">
    <property type="term" value="F:4 iron, 4 sulfur cluster binding"/>
    <property type="evidence" value="ECO:0007669"/>
    <property type="project" value="UniProtKB-UniRule"/>
</dbReference>
<dbReference type="SUPFAM" id="SSF51905">
    <property type="entry name" value="FAD/NAD(P)-binding domain"/>
    <property type="match status" value="1"/>
</dbReference>
<name>A0A8J7TLL1_9BACT</name>
<evidence type="ECO:0000256" key="1">
    <source>
        <dbReference type="ARBA" id="ARBA00001974"/>
    </source>
</evidence>
<comment type="cofactor">
    <cofactor evidence="1 8">
        <name>FAD</name>
        <dbReference type="ChEBI" id="CHEBI:57692"/>
    </cofactor>
</comment>
<dbReference type="Proteomes" id="UP000664277">
    <property type="component" value="Unassembled WGS sequence"/>
</dbReference>
<evidence type="ECO:0000256" key="8">
    <source>
        <dbReference type="RuleBase" id="RU366068"/>
    </source>
</evidence>
<dbReference type="AlphaFoldDB" id="A0A8J7TLL1"/>
<dbReference type="EC" id="1.5.5.1" evidence="8"/>
<dbReference type="Gene3D" id="3.50.50.60">
    <property type="entry name" value="FAD/NAD(P)-binding domain"/>
    <property type="match status" value="1"/>
</dbReference>
<accession>A0A8J7TLL1</accession>
<dbReference type="InterPro" id="IPR036188">
    <property type="entry name" value="FAD/NAD-bd_sf"/>
</dbReference>
<dbReference type="GO" id="GO:0046872">
    <property type="term" value="F:metal ion binding"/>
    <property type="evidence" value="ECO:0007669"/>
    <property type="project" value="UniProtKB-KW"/>
</dbReference>
<keyword evidence="8" id="KW-0249">Electron transport</keyword>
<keyword evidence="4 8" id="KW-0274">FAD</keyword>
<keyword evidence="7 8" id="KW-0411">Iron-sulfur</keyword>
<dbReference type="Gene3D" id="3.30.9.90">
    <property type="match status" value="1"/>
</dbReference>
<dbReference type="SUPFAM" id="SSF54862">
    <property type="entry name" value="4Fe-4S ferredoxins"/>
    <property type="match status" value="1"/>
</dbReference>
<dbReference type="Pfam" id="PF21162">
    <property type="entry name" value="ETFQO_UQ-bd"/>
    <property type="match status" value="1"/>
</dbReference>
<keyword evidence="8" id="KW-0830">Ubiquinone</keyword>
<evidence type="ECO:0000256" key="2">
    <source>
        <dbReference type="ARBA" id="ARBA00022630"/>
    </source>
</evidence>
<evidence type="ECO:0000256" key="4">
    <source>
        <dbReference type="ARBA" id="ARBA00022827"/>
    </source>
</evidence>
<keyword evidence="5 8" id="KW-0560">Oxidoreductase</keyword>
<evidence type="ECO:0000256" key="5">
    <source>
        <dbReference type="ARBA" id="ARBA00023002"/>
    </source>
</evidence>
<dbReference type="Gene3D" id="3.30.70.20">
    <property type="match status" value="1"/>
</dbReference>
<feature type="domain" description="4Fe-4S ferredoxin-type" evidence="9">
    <location>
        <begin position="531"/>
        <end position="560"/>
    </location>
</feature>
<keyword evidence="6 8" id="KW-0408">Iron</keyword>
<evidence type="ECO:0000256" key="3">
    <source>
        <dbReference type="ARBA" id="ARBA00022723"/>
    </source>
</evidence>
<comment type="cofactor">
    <cofactor evidence="8">
        <name>[4Fe-4S] cluster</name>
        <dbReference type="ChEBI" id="CHEBI:49883"/>
    </cofactor>
    <text evidence="8">Binds 1 [4Fe-4S] cluster.</text>
</comment>
<gene>
    <name evidence="10" type="ORF">J0M35_12430</name>
</gene>
<evidence type="ECO:0000313" key="10">
    <source>
        <dbReference type="EMBL" id="MBN8661165.1"/>
    </source>
</evidence>
<comment type="caution">
    <text evidence="10">The sequence shown here is derived from an EMBL/GenBank/DDBJ whole genome shotgun (WGS) entry which is preliminary data.</text>
</comment>
<sequence>MSDRIEYDLLLVGGSPSNLALANRFLELAKESGKEFTMAILEKGKEFGSHVMSGAVSNPHVIAKLFPDYKESGFPIEATCTDSYFSVLGVNKKWDVPSKLYPKSLDKTGYVVLSLSNVVAWMAFKLQEKAKDVPNVTIDLFNGFAAHKVVFEDGKVVGVAVSEDAKSEEDFVYGKVTCFGDKGFISREVIDHYKLRDNPQIWSVGVKEVWQVNEDYAGKVWHTLGYPLLDGTFGGGFVYGMKDKRLTIGMVISLDSKDPNMNPQQKLQDYKKHPFIQEMIKGGKLLKYGAALLPEGGYYSLPKKFYVPGAILLGDALGVLDVKNLAGIDRSMECGYVAAKVLHDALVKGDTSEAALAPYQKELESGFVIKEAYKNRYFRWAFMSNPKLLGQYLPDIAKSVDKTNAWVGMLKVGFKNPFGAPVDGVTSLSLIEGTRDIGPIKYEADCKHIVPNFTAPKYDEPPYDKATIYSRPDAVFFASTKYHEGNEHIDEFNSDTCVKCISKYEGLGKTTPCVADCTAEVHRIDIIDDLRKHGMSLENCIHCRTCEIVCPEVNLRVKPTSQGSGPDFLGL</sequence>
<evidence type="ECO:0000259" key="9">
    <source>
        <dbReference type="PROSITE" id="PS51379"/>
    </source>
</evidence>
<dbReference type="SUPFAM" id="SSF54373">
    <property type="entry name" value="FAD-linked reductases, C-terminal domain"/>
    <property type="match status" value="1"/>
</dbReference>
<protein>
    <recommendedName>
        <fullName evidence="8">Electron transfer flavoprotein-ubiquinone oxidoreductase</fullName>
        <shortName evidence="8">ETF-QO</shortName>
        <ecNumber evidence="8">1.5.5.1</ecNumber>
    </recommendedName>
</protein>
<dbReference type="PROSITE" id="PS51379">
    <property type="entry name" value="4FE4S_FER_2"/>
    <property type="match status" value="1"/>
</dbReference>
<dbReference type="InterPro" id="IPR040156">
    <property type="entry name" value="ETF-QO"/>
</dbReference>
<evidence type="ECO:0000313" key="11">
    <source>
        <dbReference type="Proteomes" id="UP000664277"/>
    </source>
</evidence>
<dbReference type="InterPro" id="IPR049398">
    <property type="entry name" value="ETF-QO/FixC_UQ-bd"/>
</dbReference>
<dbReference type="PROSITE" id="PS00198">
    <property type="entry name" value="4FE4S_FER_1"/>
    <property type="match status" value="1"/>
</dbReference>
<dbReference type="InterPro" id="IPR017900">
    <property type="entry name" value="4Fe4S_Fe_S_CS"/>
</dbReference>
<comment type="function">
    <text evidence="8">Accepts electrons from ETF and reduces ubiquinone.</text>
</comment>